<dbReference type="PANTHER" id="PTHR30204:SF58">
    <property type="entry name" value="HTH-TYPE TRANSCRIPTIONAL REGULATOR YFMP"/>
    <property type="match status" value="1"/>
</dbReference>
<dbReference type="RefSeq" id="WP_006303304.1">
    <property type="nucleotide sequence ID" value="NZ_ACGK02000004.1"/>
</dbReference>
<evidence type="ECO:0000313" key="4">
    <source>
        <dbReference type="EMBL" id="EGF22772.1"/>
    </source>
</evidence>
<dbReference type="SMART" id="SM00422">
    <property type="entry name" value="HTH_MERR"/>
    <property type="match status" value="1"/>
</dbReference>
<comment type="caution">
    <text evidence="4">The sequence shown here is derived from an EMBL/GenBank/DDBJ whole genome shotgun (WGS) entry which is preliminary data.</text>
</comment>
<dbReference type="PRINTS" id="PR00040">
    <property type="entry name" value="HTHMERR"/>
</dbReference>
<protein>
    <submittedName>
        <fullName evidence="4">Transcriptional regulator, MerR family</fullName>
    </submittedName>
</protein>
<dbReference type="GO" id="GO:0003700">
    <property type="term" value="F:DNA-binding transcription factor activity"/>
    <property type="evidence" value="ECO:0007669"/>
    <property type="project" value="InterPro"/>
</dbReference>
<evidence type="ECO:0000256" key="1">
    <source>
        <dbReference type="ARBA" id="ARBA00023125"/>
    </source>
</evidence>
<sequence>METRGKSAKDKPLYMISVAAELTGMHPQTLRVYEQKGLVNPGRSRGNTRLYSANDIERLNLISKLTDEGINLAGVVRILDMRERSVARDEENDALRKRIRALEDEVHELRMRERITALARYDSNNPETIMRGLLSGDTQDA</sequence>
<dbReference type="InterPro" id="IPR000551">
    <property type="entry name" value="MerR-type_HTH_dom"/>
</dbReference>
<organism evidence="4 5">
    <name type="scientific">Fannyhessea vaginae DSM 15829</name>
    <dbReference type="NCBI Taxonomy" id="525256"/>
    <lineage>
        <taxon>Bacteria</taxon>
        <taxon>Bacillati</taxon>
        <taxon>Actinomycetota</taxon>
        <taxon>Coriobacteriia</taxon>
        <taxon>Coriobacteriales</taxon>
        <taxon>Atopobiaceae</taxon>
        <taxon>Fannyhessea</taxon>
    </lineage>
</organism>
<dbReference type="InterPro" id="IPR009061">
    <property type="entry name" value="DNA-bd_dom_put_sf"/>
</dbReference>
<dbReference type="Pfam" id="PF13411">
    <property type="entry name" value="MerR_1"/>
    <property type="match status" value="1"/>
</dbReference>
<dbReference type="InterPro" id="IPR047057">
    <property type="entry name" value="MerR_fam"/>
</dbReference>
<dbReference type="OrthoDB" id="5345718at2"/>
<accession>F1T6P7</accession>
<dbReference type="PROSITE" id="PS50937">
    <property type="entry name" value="HTH_MERR_2"/>
    <property type="match status" value="1"/>
</dbReference>
<dbReference type="GeneID" id="93210741"/>
<dbReference type="NCBIfam" id="NF047375">
    <property type="entry name" value="HeatShock_HspR"/>
    <property type="match status" value="1"/>
</dbReference>
<name>F1T6P7_9ACTN</name>
<dbReference type="SUPFAM" id="SSF46955">
    <property type="entry name" value="Putative DNA-binding domain"/>
    <property type="match status" value="1"/>
</dbReference>
<dbReference type="Proteomes" id="UP000005947">
    <property type="component" value="Unassembled WGS sequence"/>
</dbReference>
<evidence type="ECO:0000313" key="5">
    <source>
        <dbReference type="Proteomes" id="UP000005947"/>
    </source>
</evidence>
<dbReference type="CDD" id="cd04766">
    <property type="entry name" value="HTH_HspR"/>
    <property type="match status" value="1"/>
</dbReference>
<keyword evidence="5" id="KW-1185">Reference proteome</keyword>
<reference evidence="4 5" key="1">
    <citation type="submission" date="2011-02" db="EMBL/GenBank/DDBJ databases">
        <authorList>
            <person name="Muzny D."/>
            <person name="Qin X."/>
            <person name="Buhay C."/>
            <person name="Dugan-Rocha S."/>
            <person name="Ding Y."/>
            <person name="Chen G."/>
            <person name="Hawes A."/>
            <person name="Holder M."/>
            <person name="Jhangiani S."/>
            <person name="Johnson A."/>
            <person name="Khan Z."/>
            <person name="Li Z."/>
            <person name="Liu W."/>
            <person name="Liu X."/>
            <person name="Perez L."/>
            <person name="Shen H."/>
            <person name="Wang Q."/>
            <person name="Watt J."/>
            <person name="Xi L."/>
            <person name="Xin Y."/>
            <person name="Zhou J."/>
            <person name="Deng J."/>
            <person name="Jiang H."/>
            <person name="Liu Y."/>
            <person name="Qu J."/>
            <person name="Song X.-Z."/>
            <person name="Zhang L."/>
            <person name="Villasana D."/>
            <person name="Johnson A."/>
            <person name="Liu J."/>
            <person name="Liyanage D."/>
            <person name="Lorensuhewa L."/>
            <person name="Robinson T."/>
            <person name="Song A."/>
            <person name="Song B.-B."/>
            <person name="Dinh H."/>
            <person name="Thornton R."/>
            <person name="Coyle M."/>
            <person name="Francisco L."/>
            <person name="Jackson L."/>
            <person name="Javaid M."/>
            <person name="Korchina V."/>
            <person name="Kovar C."/>
            <person name="Mata R."/>
            <person name="Mathew T."/>
            <person name="Ngo R."/>
            <person name="Nguyen L."/>
            <person name="Nguyen N."/>
            <person name="Okwuonu G."/>
            <person name="Ongeri F."/>
            <person name="Pham C."/>
            <person name="Simmons D."/>
            <person name="Wilczek-Boney K."/>
            <person name="Hale W."/>
            <person name="Jakkamsetti A."/>
            <person name="Pham P."/>
            <person name="Ruth R."/>
            <person name="San Lucas F."/>
            <person name="Warren J."/>
            <person name="Zhang J."/>
            <person name="Zhao Z."/>
            <person name="Zhou C."/>
            <person name="Zhu D."/>
            <person name="Lee S."/>
            <person name="Bess C."/>
            <person name="Blankenburg K."/>
            <person name="Forbes L."/>
            <person name="Fu Q."/>
            <person name="Gubbala S."/>
            <person name="Hirani K."/>
            <person name="Jayaseelan J.C."/>
            <person name="Lara F."/>
            <person name="Munidasa M."/>
            <person name="Palculict T."/>
            <person name="Patil S."/>
            <person name="Pu L.-L."/>
            <person name="Saada N."/>
            <person name="Tang L."/>
            <person name="Weissenberger G."/>
            <person name="Zhu Y."/>
            <person name="Hemphill L."/>
            <person name="Shang Y."/>
            <person name="Youmans B."/>
            <person name="Ayvaz T."/>
            <person name="Ross M."/>
            <person name="Santibanez J."/>
            <person name="Aqrawi P."/>
            <person name="Gross S."/>
            <person name="Joshi V."/>
            <person name="Fowler G."/>
            <person name="Nazareth L."/>
            <person name="Reid J."/>
            <person name="Worley K."/>
            <person name="Petrosino J."/>
            <person name="Highlander S."/>
            <person name="Gibbs R."/>
        </authorList>
    </citation>
    <scope>NUCLEOTIDE SEQUENCE [LARGE SCALE GENOMIC DNA]</scope>
    <source>
        <strain evidence="4 5">DSM 15829</strain>
    </source>
</reference>
<dbReference type="GO" id="GO:0003677">
    <property type="term" value="F:DNA binding"/>
    <property type="evidence" value="ECO:0007669"/>
    <property type="project" value="UniProtKB-KW"/>
</dbReference>
<proteinExistence type="predicted"/>
<dbReference type="EMBL" id="ACGK02000004">
    <property type="protein sequence ID" value="EGF22772.1"/>
    <property type="molecule type" value="Genomic_DNA"/>
</dbReference>
<evidence type="ECO:0000256" key="2">
    <source>
        <dbReference type="SAM" id="Coils"/>
    </source>
</evidence>
<dbReference type="eggNOG" id="COG0789">
    <property type="taxonomic scope" value="Bacteria"/>
</dbReference>
<gene>
    <name evidence="4" type="ORF">HMPREF0091_11098</name>
</gene>
<keyword evidence="2" id="KW-0175">Coiled coil</keyword>
<dbReference type="Gene3D" id="1.10.1660.10">
    <property type="match status" value="1"/>
</dbReference>
<keyword evidence="1" id="KW-0238">DNA-binding</keyword>
<feature type="coiled-coil region" evidence="2">
    <location>
        <begin position="85"/>
        <end position="112"/>
    </location>
</feature>
<evidence type="ECO:0000259" key="3">
    <source>
        <dbReference type="PROSITE" id="PS50937"/>
    </source>
</evidence>
<dbReference type="PANTHER" id="PTHR30204">
    <property type="entry name" value="REDOX-CYCLING DRUG-SENSING TRANSCRIPTIONAL ACTIVATOR SOXR"/>
    <property type="match status" value="1"/>
</dbReference>
<feature type="domain" description="HTH merR-type" evidence="3">
    <location>
        <begin position="13"/>
        <end position="81"/>
    </location>
</feature>
<dbReference type="AlphaFoldDB" id="F1T6P7"/>